<dbReference type="GO" id="GO:0005874">
    <property type="term" value="C:microtubule"/>
    <property type="evidence" value="ECO:0007669"/>
    <property type="project" value="UniProtKB-KW"/>
</dbReference>
<dbReference type="Gene3D" id="1.20.5.110">
    <property type="match status" value="1"/>
</dbReference>
<dbReference type="SUPFAM" id="SSF54236">
    <property type="entry name" value="Ubiquitin-like"/>
    <property type="match status" value="1"/>
</dbReference>
<sequence>MLGPFFLDMLNGIKEYFNNFIRSVYPSEQTTTEPPTEQKLDSDDGNPRFNLNPRTFCDCNVESSERSFTNRPLAKSSVLRHTKPTTDCSEMKVKSRPNRWSFKDVPVGNSFEMGQELLNSQDSPTCPSSSLTRAHSVELDARSGGSGIPAISDGEDIGNSHGHQFCPIPMEVDTFCDFCSQPIYGLGWGPVCQRCAGCHMTCHWLCKDKVRVRCQSPISTDTSGVGNDDNNNNNIDSTPIEKSSKTTTEESELGEIAIEFAKVGLDRTQDDRELQTNNSEQNVDLQYSVPAAQPGSITNTISLDSTLPTFGVPSDQVPPTSFPLERTEKENHIPSKSVECLEPPTEVGSMLPNGDARRSSEYSLFVGDVSYTNNEFSTPSRTVYYTARSDFPRSVQKARVAPSDFVRTSNGLEPAGNSSSFQNSPHAFKPPTGPASGLSRRATNWERPRRPQRTHLTSRHSFLAGHGSDATIYSRLSYDFSSLDKDLIRANGIRVREVSPTHVDPEAIPNGVGSPVPPRPPQRVSSLIKSAGSSPTHPSLSTSPPPPAPSPADSSEIGLASVMQTTGAYVKNKSKRNKHPILFPAPPIPLHHVMVGPRGRLPYTLEQLAERLSVFNKNEYGLQANTISSLPAGDCTGQIRIHINLLRPIRMLLNVRPASIFDVVGKDDETEEDTDTEEFSWNLPSPTSPEPSVQGNKTVHSVGPVQFDPPRSAVTANAPAFPSDYQAPFLRPPVMRRYSKRLVGSRPKSTTFWVPRGSTKLLHVRLSTTAHNVIVALLDRFNIEDDPQKFALYEHTIEGEQEVSVRKLFDDESPLGLFLRWTEEGPAHFNQVLGLKRLVLQENETGDIDWTGFSLPELTTFLAILNQEEADYRRRIELKFELRKKEILRLMALHETSAAQRSKTLPPSLTTFTVTGKTGSLDEDAPGAVDDETKGLEGATPDHRPSSVTESVMAPASPLCSDDQETVQKDAEPTYLPDPNFTVRLDSSKLFEKSDDHPLTTALSTLPRALATEGDPDKKMKPSFFKRPSALHLKRSERAQQKRLAKLEEERIKAEKKRLKAEAKQSQNPHPSRARRWLGLPGLSVPISPPAAPSEARSTLKP</sequence>
<dbReference type="SMART" id="SM00314">
    <property type="entry name" value="RA"/>
    <property type="match status" value="1"/>
</dbReference>
<dbReference type="InterPro" id="IPR033614">
    <property type="entry name" value="RASSF1-6"/>
</dbReference>
<feature type="compositionally biased region" description="Polar residues" evidence="6">
    <location>
        <begin position="682"/>
        <end position="697"/>
    </location>
</feature>
<dbReference type="CDD" id="cd21885">
    <property type="entry name" value="SARAH_RASSF1-like"/>
    <property type="match status" value="1"/>
</dbReference>
<dbReference type="SUPFAM" id="SSF57889">
    <property type="entry name" value="Cysteine-rich domain"/>
    <property type="match status" value="1"/>
</dbReference>
<dbReference type="PROSITE" id="PS50951">
    <property type="entry name" value="SARAH"/>
    <property type="match status" value="1"/>
</dbReference>
<dbReference type="CDD" id="cd20820">
    <property type="entry name" value="C1_RASSF1-like"/>
    <property type="match status" value="1"/>
</dbReference>
<comment type="subcellular location">
    <subcellularLocation>
        <location evidence="1">Cytoplasm</location>
        <location evidence="1">Cytoskeleton</location>
    </subcellularLocation>
</comment>
<dbReference type="PANTHER" id="PTHR22738:SF10">
    <property type="entry name" value="RAS ASSOCIATION DOMAIN-CONTAINING PROTEIN 1 HOMOLOG"/>
    <property type="match status" value="1"/>
</dbReference>
<feature type="domain" description="Phorbol-ester/DAG-type" evidence="7">
    <location>
        <begin position="162"/>
        <end position="214"/>
    </location>
</feature>
<keyword evidence="5" id="KW-0206">Cytoskeleton</keyword>
<feature type="compositionally biased region" description="Low complexity" evidence="6">
    <location>
        <begin position="227"/>
        <end position="241"/>
    </location>
</feature>
<dbReference type="Gene3D" id="3.10.20.90">
    <property type="entry name" value="Phosphatidylinositol 3-kinase Catalytic Subunit, Chain A, domain 1"/>
    <property type="match status" value="2"/>
</dbReference>
<evidence type="ECO:0000256" key="5">
    <source>
        <dbReference type="ARBA" id="ARBA00023212"/>
    </source>
</evidence>
<dbReference type="Gene3D" id="3.30.60.20">
    <property type="match status" value="1"/>
</dbReference>
<evidence type="ECO:0000256" key="3">
    <source>
        <dbReference type="ARBA" id="ARBA00022723"/>
    </source>
</evidence>
<feature type="region of interest" description="Disordered" evidence="6">
    <location>
        <begin position="1055"/>
        <end position="1102"/>
    </location>
</feature>
<dbReference type="GO" id="GO:0046872">
    <property type="term" value="F:metal ion binding"/>
    <property type="evidence" value="ECO:0007669"/>
    <property type="project" value="UniProtKB-KW"/>
</dbReference>
<dbReference type="PANTHER" id="PTHR22738">
    <property type="entry name" value="RASSF"/>
    <property type="match status" value="1"/>
</dbReference>
<dbReference type="GO" id="GO:0007165">
    <property type="term" value="P:signal transduction"/>
    <property type="evidence" value="ECO:0007669"/>
    <property type="project" value="InterPro"/>
</dbReference>
<dbReference type="InterPro" id="IPR046349">
    <property type="entry name" value="C1-like_sf"/>
</dbReference>
<dbReference type="EMBL" id="CAXLJL010000378">
    <property type="protein sequence ID" value="CAL5137236.1"/>
    <property type="molecule type" value="Genomic_DNA"/>
</dbReference>
<proteinExistence type="predicted"/>
<dbReference type="Pfam" id="PF16517">
    <property type="entry name" value="Nore1-SARAH"/>
    <property type="match status" value="1"/>
</dbReference>
<comment type="caution">
    <text evidence="10">The sequence shown here is derived from an EMBL/GenBank/DDBJ whole genome shotgun (WGS) entry which is preliminary data.</text>
</comment>
<feature type="compositionally biased region" description="Acidic residues" evidence="6">
    <location>
        <begin position="668"/>
        <end position="678"/>
    </location>
</feature>
<evidence type="ECO:0000256" key="6">
    <source>
        <dbReference type="SAM" id="MobiDB-lite"/>
    </source>
</evidence>
<feature type="domain" description="Ras-associating" evidence="8">
    <location>
        <begin position="755"/>
        <end position="845"/>
    </location>
</feature>
<feature type="region of interest" description="Disordered" evidence="6">
    <location>
        <begin position="27"/>
        <end position="48"/>
    </location>
</feature>
<dbReference type="Proteomes" id="UP001497525">
    <property type="component" value="Unassembled WGS sequence"/>
</dbReference>
<feature type="compositionally biased region" description="Polar residues" evidence="6">
    <location>
        <begin position="407"/>
        <end position="425"/>
    </location>
</feature>
<keyword evidence="2" id="KW-0493">Microtubule</keyword>
<dbReference type="InterPro" id="IPR011524">
    <property type="entry name" value="SARAH_dom"/>
</dbReference>
<feature type="compositionally biased region" description="Basic and acidic residues" evidence="6">
    <location>
        <begin position="36"/>
        <end position="46"/>
    </location>
</feature>
<evidence type="ECO:0000313" key="11">
    <source>
        <dbReference type="Proteomes" id="UP001497525"/>
    </source>
</evidence>
<accession>A0AAV2TLA8</accession>
<feature type="region of interest" description="Disordered" evidence="6">
    <location>
        <begin position="218"/>
        <end position="251"/>
    </location>
</feature>
<dbReference type="PROSITE" id="PS50081">
    <property type="entry name" value="ZF_DAG_PE_2"/>
    <property type="match status" value="1"/>
</dbReference>
<organism evidence="10 11">
    <name type="scientific">Calicophoron daubneyi</name>
    <name type="common">Rumen fluke</name>
    <name type="synonym">Paramphistomum daubneyi</name>
    <dbReference type="NCBI Taxonomy" id="300641"/>
    <lineage>
        <taxon>Eukaryota</taxon>
        <taxon>Metazoa</taxon>
        <taxon>Spiralia</taxon>
        <taxon>Lophotrochozoa</taxon>
        <taxon>Platyhelminthes</taxon>
        <taxon>Trematoda</taxon>
        <taxon>Digenea</taxon>
        <taxon>Plagiorchiida</taxon>
        <taxon>Pronocephalata</taxon>
        <taxon>Paramphistomoidea</taxon>
        <taxon>Paramphistomidae</taxon>
        <taxon>Calicophoron</taxon>
    </lineage>
</organism>
<feature type="compositionally biased region" description="Low complexity" evidence="6">
    <location>
        <begin position="533"/>
        <end position="542"/>
    </location>
</feature>
<feature type="region of interest" description="Disordered" evidence="6">
    <location>
        <begin position="667"/>
        <end position="697"/>
    </location>
</feature>
<evidence type="ECO:0000313" key="10">
    <source>
        <dbReference type="EMBL" id="CAL5137236.1"/>
    </source>
</evidence>
<evidence type="ECO:0000259" key="8">
    <source>
        <dbReference type="PROSITE" id="PS50200"/>
    </source>
</evidence>
<feature type="compositionally biased region" description="Basic and acidic residues" evidence="6">
    <location>
        <begin position="931"/>
        <end position="945"/>
    </location>
</feature>
<dbReference type="InterPro" id="IPR002219">
    <property type="entry name" value="PKC_DAG/PE"/>
</dbReference>
<evidence type="ECO:0000259" key="7">
    <source>
        <dbReference type="PROSITE" id="PS50081"/>
    </source>
</evidence>
<keyword evidence="5" id="KW-0963">Cytoplasm</keyword>
<gene>
    <name evidence="10" type="ORF">CDAUBV1_LOCUS11489</name>
</gene>
<feature type="domain" description="SARAH" evidence="9">
    <location>
        <begin position="847"/>
        <end position="894"/>
    </location>
</feature>
<feature type="region of interest" description="Disordered" evidence="6">
    <location>
        <begin position="501"/>
        <end position="555"/>
    </location>
</feature>
<dbReference type="InterPro" id="IPR029071">
    <property type="entry name" value="Ubiquitin-like_domsf"/>
</dbReference>
<dbReference type="PROSITE" id="PS50200">
    <property type="entry name" value="RA"/>
    <property type="match status" value="1"/>
</dbReference>
<dbReference type="AlphaFoldDB" id="A0AAV2TLA8"/>
<feature type="region of interest" description="Disordered" evidence="6">
    <location>
        <begin position="407"/>
        <end position="462"/>
    </location>
</feature>
<evidence type="ECO:0008006" key="12">
    <source>
        <dbReference type="Google" id="ProtNLM"/>
    </source>
</evidence>
<feature type="region of interest" description="Disordered" evidence="6">
    <location>
        <begin position="916"/>
        <end position="964"/>
    </location>
</feature>
<evidence type="ECO:0000256" key="1">
    <source>
        <dbReference type="ARBA" id="ARBA00004245"/>
    </source>
</evidence>
<dbReference type="Pfam" id="PF00788">
    <property type="entry name" value="RA"/>
    <property type="match status" value="1"/>
</dbReference>
<evidence type="ECO:0000256" key="4">
    <source>
        <dbReference type="ARBA" id="ARBA00022833"/>
    </source>
</evidence>
<keyword evidence="4" id="KW-0862">Zinc</keyword>
<name>A0AAV2TLA8_CALDB</name>
<evidence type="ECO:0000256" key="2">
    <source>
        <dbReference type="ARBA" id="ARBA00022701"/>
    </source>
</evidence>
<protein>
    <recommendedName>
        <fullName evidence="12">Rassf1</fullName>
    </recommendedName>
</protein>
<evidence type="ECO:0000259" key="9">
    <source>
        <dbReference type="PROSITE" id="PS50951"/>
    </source>
</evidence>
<dbReference type="InterPro" id="IPR000159">
    <property type="entry name" value="RA_dom"/>
</dbReference>
<reference evidence="10" key="1">
    <citation type="submission" date="2024-06" db="EMBL/GenBank/DDBJ databases">
        <authorList>
            <person name="Liu X."/>
            <person name="Lenzi L."/>
            <person name="Haldenby T S."/>
            <person name="Uol C."/>
        </authorList>
    </citation>
    <scope>NUCLEOTIDE SEQUENCE</scope>
</reference>
<keyword evidence="3" id="KW-0479">Metal-binding</keyword>
<feature type="region of interest" description="Disordered" evidence="6">
    <location>
        <begin position="70"/>
        <end position="92"/>
    </location>
</feature>